<dbReference type="InterPro" id="IPR043129">
    <property type="entry name" value="ATPase_NBD"/>
</dbReference>
<protein>
    <recommendedName>
        <fullName evidence="3">Glucokinase</fullName>
        <ecNumber evidence="3">2.7.1.2</ecNumber>
    </recommendedName>
    <alternativeName>
        <fullName evidence="3">Glucose kinase</fullName>
    </alternativeName>
</protein>
<dbReference type="CDD" id="cd24008">
    <property type="entry name" value="ASKHA_NBD_GLK"/>
    <property type="match status" value="1"/>
</dbReference>
<comment type="similarity">
    <text evidence="3 4">Belongs to the bacterial glucokinase family.</text>
</comment>
<name>A0A9X0WB36_9GAMM</name>
<evidence type="ECO:0000256" key="2">
    <source>
        <dbReference type="ARBA" id="ARBA00022777"/>
    </source>
</evidence>
<comment type="subcellular location">
    <subcellularLocation>
        <location evidence="3">Cytoplasm</location>
    </subcellularLocation>
</comment>
<keyword evidence="2 3" id="KW-0418">Kinase</keyword>
<dbReference type="Gene3D" id="3.30.420.40">
    <property type="match status" value="1"/>
</dbReference>
<evidence type="ECO:0000256" key="1">
    <source>
        <dbReference type="ARBA" id="ARBA00022679"/>
    </source>
</evidence>
<comment type="caution">
    <text evidence="5">The sequence shown here is derived from an EMBL/GenBank/DDBJ whole genome shotgun (WGS) entry which is preliminary data.</text>
</comment>
<reference evidence="5 6" key="1">
    <citation type="journal article" date="2020" name="Microorganisms">
        <title>Osmotic Adaptation and Compatible Solute Biosynthesis of Phototrophic Bacteria as Revealed from Genome Analyses.</title>
        <authorList>
            <person name="Imhoff J.F."/>
            <person name="Rahn T."/>
            <person name="Kunzel S."/>
            <person name="Keller A."/>
            <person name="Neulinger S.C."/>
        </authorList>
    </citation>
    <scope>NUCLEOTIDE SEQUENCE [LARGE SCALE GENOMIC DNA]</scope>
    <source>
        <strain evidence="5 6">DSM 25653</strain>
    </source>
</reference>
<keyword evidence="3" id="KW-0067">ATP-binding</keyword>
<evidence type="ECO:0000313" key="6">
    <source>
        <dbReference type="Proteomes" id="UP001138768"/>
    </source>
</evidence>
<dbReference type="GO" id="GO:0006096">
    <property type="term" value="P:glycolytic process"/>
    <property type="evidence" value="ECO:0007669"/>
    <property type="project" value="UniProtKB-UniRule"/>
</dbReference>
<keyword evidence="3" id="KW-0547">Nucleotide-binding</keyword>
<organism evidence="5 6">
    <name type="scientific">Lamprobacter modestohalophilus</name>
    <dbReference type="NCBI Taxonomy" id="1064514"/>
    <lineage>
        <taxon>Bacteria</taxon>
        <taxon>Pseudomonadati</taxon>
        <taxon>Pseudomonadota</taxon>
        <taxon>Gammaproteobacteria</taxon>
        <taxon>Chromatiales</taxon>
        <taxon>Chromatiaceae</taxon>
        <taxon>Lamprobacter</taxon>
    </lineage>
</organism>
<dbReference type="EMBL" id="NRRY01000036">
    <property type="protein sequence ID" value="MBK1620288.1"/>
    <property type="molecule type" value="Genomic_DNA"/>
</dbReference>
<sequence>MRVLVGDIGGTKTGLGIAEVQGNTVSLDLHRRYPSRKSVSLGEIVTTFFDETGCQCEMAAFAVAGPVVSGRSKTTNLPWQIDAAELQKNLGFKRVGLLNDLEAVAWGVPALTRNELAVLQPGATGAVGNACVVAAGTGLGEAGLFWDGTKHHAFPTEGGHTDFAPTDDREFALLNYLQKKVGRVSWERVVSGIGIGNIYAFLAQWHKAVHPPAVAEALRSDGDIAAAVAEAANNGHAISQEAMELFAVLYGREAGNTALKHMALGGVYLGGGIAPKNLALLQGPGFAEGFRDKGRMRTLMEQIPVQVILDPLTPLYGAARYMAAEIG</sequence>
<dbReference type="RefSeq" id="WP_200247040.1">
    <property type="nucleotide sequence ID" value="NZ_NRRY01000036.1"/>
</dbReference>
<evidence type="ECO:0000313" key="5">
    <source>
        <dbReference type="EMBL" id="MBK1620288.1"/>
    </source>
</evidence>
<proteinExistence type="inferred from homology"/>
<dbReference type="GO" id="GO:0005524">
    <property type="term" value="F:ATP binding"/>
    <property type="evidence" value="ECO:0007669"/>
    <property type="project" value="UniProtKB-UniRule"/>
</dbReference>
<keyword evidence="3" id="KW-0324">Glycolysis</keyword>
<accession>A0A9X0WB36</accession>
<dbReference type="PANTHER" id="PTHR47363:SF1">
    <property type="entry name" value="GLUCOKINASE"/>
    <property type="match status" value="1"/>
</dbReference>
<comment type="catalytic activity">
    <reaction evidence="3">
        <text>D-glucose + ATP = D-glucose 6-phosphate + ADP + H(+)</text>
        <dbReference type="Rhea" id="RHEA:17825"/>
        <dbReference type="ChEBI" id="CHEBI:4167"/>
        <dbReference type="ChEBI" id="CHEBI:15378"/>
        <dbReference type="ChEBI" id="CHEBI:30616"/>
        <dbReference type="ChEBI" id="CHEBI:61548"/>
        <dbReference type="ChEBI" id="CHEBI:456216"/>
        <dbReference type="EC" id="2.7.1.2"/>
    </reaction>
</comment>
<keyword evidence="1 3" id="KW-0808">Transferase</keyword>
<dbReference type="NCBIfam" id="TIGR00749">
    <property type="entry name" value="glk"/>
    <property type="match status" value="1"/>
</dbReference>
<dbReference type="Gene3D" id="3.40.367.20">
    <property type="match status" value="1"/>
</dbReference>
<dbReference type="Proteomes" id="UP001138768">
    <property type="component" value="Unassembled WGS sequence"/>
</dbReference>
<gene>
    <name evidence="3 5" type="primary">glk</name>
    <name evidence="5" type="ORF">CKO42_17940</name>
</gene>
<dbReference type="AlphaFoldDB" id="A0A9X0WB36"/>
<dbReference type="EC" id="2.7.1.2" evidence="3"/>
<keyword evidence="3" id="KW-0963">Cytoplasm</keyword>
<dbReference type="GO" id="GO:0005536">
    <property type="term" value="F:D-glucose binding"/>
    <property type="evidence" value="ECO:0007669"/>
    <property type="project" value="InterPro"/>
</dbReference>
<dbReference type="HAMAP" id="MF_00524">
    <property type="entry name" value="Glucokinase"/>
    <property type="match status" value="1"/>
</dbReference>
<feature type="binding site" evidence="3">
    <location>
        <begin position="6"/>
        <end position="11"/>
    </location>
    <ligand>
        <name>ATP</name>
        <dbReference type="ChEBI" id="CHEBI:30616"/>
    </ligand>
</feature>
<dbReference type="Pfam" id="PF02685">
    <property type="entry name" value="Glucokinase"/>
    <property type="match status" value="1"/>
</dbReference>
<dbReference type="GO" id="GO:0004340">
    <property type="term" value="F:glucokinase activity"/>
    <property type="evidence" value="ECO:0007669"/>
    <property type="project" value="UniProtKB-UniRule"/>
</dbReference>
<keyword evidence="6" id="KW-1185">Reference proteome</keyword>
<dbReference type="PANTHER" id="PTHR47363">
    <property type="entry name" value="GLUCOKINASE"/>
    <property type="match status" value="1"/>
</dbReference>
<evidence type="ECO:0000256" key="4">
    <source>
        <dbReference type="RuleBase" id="RU004046"/>
    </source>
</evidence>
<dbReference type="SUPFAM" id="SSF53067">
    <property type="entry name" value="Actin-like ATPase domain"/>
    <property type="match status" value="1"/>
</dbReference>
<dbReference type="GO" id="GO:0005737">
    <property type="term" value="C:cytoplasm"/>
    <property type="evidence" value="ECO:0007669"/>
    <property type="project" value="UniProtKB-SubCell"/>
</dbReference>
<dbReference type="InterPro" id="IPR003836">
    <property type="entry name" value="Glucokinase"/>
</dbReference>
<evidence type="ECO:0000256" key="3">
    <source>
        <dbReference type="HAMAP-Rule" id="MF_00524"/>
    </source>
</evidence>